<comment type="similarity">
    <text evidence="1">Belongs to the DeSI family.</text>
</comment>
<sequence>PSEVVLHIYDLSQGVAKQLSSALLGKEFKAVYHTGVVVYGIEYYYGAGIQTGHPGMTEFGKPMEKRTIGTTDKTLNEISQFVQQKGSEFSMATYNPLSHNCNHFSNAFSTFLINQGIPAEILAQPEDFLETPMGKMIGGMFGFSQQPTEYKQEVVQKEFDQLYIEDPKTFSVTLEDSQQIFNTFTTDIELKNELNKLFTATQDKKDYQITDETLKKLESSTVDENLFEILALIAMTSSVEKLTKKLQPFSFLEQQLQKTSEAFLRFVNNWFTEIPGMRDARVHASEWCAFLRQQMQSEDIKICQNACRAYYFGFARTQTYNNIKQTSPIRFLIEMYSVYVQKRATAKAYAACANLTCGCLGRYMLTIKPRDATAYTQFQLQIRNEVNFEAMSDVKAPCVQQLNQLVGKKEVKKEEDEMY</sequence>
<feature type="non-terminal residue" evidence="5">
    <location>
        <position position="1"/>
    </location>
</feature>
<evidence type="ECO:0000259" key="4">
    <source>
        <dbReference type="PROSITE" id="PS51858"/>
    </source>
</evidence>
<protein>
    <submittedName>
        <fullName evidence="5">PPPDE peptidase domain-containing protein</fullName>
    </submittedName>
</protein>
<evidence type="ECO:0000256" key="3">
    <source>
        <dbReference type="ARBA" id="ARBA00022801"/>
    </source>
</evidence>
<organism evidence="5">
    <name type="scientific">Trepomonas sp. PC1</name>
    <dbReference type="NCBI Taxonomy" id="1076344"/>
    <lineage>
        <taxon>Eukaryota</taxon>
        <taxon>Metamonada</taxon>
        <taxon>Diplomonadida</taxon>
        <taxon>Hexamitidae</taxon>
        <taxon>Hexamitinae</taxon>
        <taxon>Trepomonas</taxon>
    </lineage>
</organism>
<evidence type="ECO:0000256" key="2">
    <source>
        <dbReference type="ARBA" id="ARBA00022670"/>
    </source>
</evidence>
<evidence type="ECO:0000313" key="5">
    <source>
        <dbReference type="EMBL" id="JAP92261.1"/>
    </source>
</evidence>
<dbReference type="PANTHER" id="PTHR12378">
    <property type="entry name" value="DESUMOYLATING ISOPEPTIDASE"/>
    <property type="match status" value="1"/>
</dbReference>
<dbReference type="EMBL" id="GDID01004345">
    <property type="protein sequence ID" value="JAP92261.1"/>
    <property type="molecule type" value="Transcribed_RNA"/>
</dbReference>
<dbReference type="PANTHER" id="PTHR12378:SF7">
    <property type="entry name" value="DESUMOYLATING ISOPEPTIDASE 1"/>
    <property type="match status" value="1"/>
</dbReference>
<keyword evidence="2" id="KW-0645">Protease</keyword>
<dbReference type="SMART" id="SM01179">
    <property type="entry name" value="DUF862"/>
    <property type="match status" value="1"/>
</dbReference>
<dbReference type="GO" id="GO:0008233">
    <property type="term" value="F:peptidase activity"/>
    <property type="evidence" value="ECO:0007669"/>
    <property type="project" value="UniProtKB-KW"/>
</dbReference>
<reference evidence="5" key="1">
    <citation type="submission" date="2015-07" db="EMBL/GenBank/DDBJ databases">
        <title>Adaptation to a free-living lifestyle via gene acquisitions in the diplomonad Trepomonas sp. PC1.</title>
        <authorList>
            <person name="Xu F."/>
            <person name="Jerlstrom-Hultqvist J."/>
            <person name="Kolisko M."/>
            <person name="Simpson A.G.B."/>
            <person name="Roger A.J."/>
            <person name="Svard S.G."/>
            <person name="Andersson J.O."/>
        </authorList>
    </citation>
    <scope>NUCLEOTIDE SEQUENCE</scope>
    <source>
        <strain evidence="5">PC1</strain>
    </source>
</reference>
<dbReference type="InterPro" id="IPR042266">
    <property type="entry name" value="PPPDE_sf"/>
</dbReference>
<dbReference type="Gene3D" id="3.90.1720.30">
    <property type="entry name" value="PPPDE domains"/>
    <property type="match status" value="1"/>
</dbReference>
<dbReference type="GO" id="GO:0006508">
    <property type="term" value="P:proteolysis"/>
    <property type="evidence" value="ECO:0007669"/>
    <property type="project" value="UniProtKB-KW"/>
</dbReference>
<accession>A0A146K9U4</accession>
<dbReference type="AlphaFoldDB" id="A0A146K9U4"/>
<evidence type="ECO:0000256" key="1">
    <source>
        <dbReference type="ARBA" id="ARBA00008140"/>
    </source>
</evidence>
<name>A0A146K9U4_9EUKA</name>
<proteinExistence type="inferred from homology"/>
<dbReference type="GO" id="GO:0070646">
    <property type="term" value="P:protein modification by small protein removal"/>
    <property type="evidence" value="ECO:0007669"/>
    <property type="project" value="TreeGrafter"/>
</dbReference>
<gene>
    <name evidence="5" type="ORF">TPC1_15864</name>
</gene>
<feature type="domain" description="PPPDE" evidence="4">
    <location>
        <begin position="2"/>
        <end position="142"/>
    </location>
</feature>
<keyword evidence="3" id="KW-0378">Hydrolase</keyword>
<dbReference type="PROSITE" id="PS51858">
    <property type="entry name" value="PPPDE"/>
    <property type="match status" value="1"/>
</dbReference>
<dbReference type="Pfam" id="PF05903">
    <property type="entry name" value="Peptidase_C97"/>
    <property type="match status" value="1"/>
</dbReference>
<dbReference type="InterPro" id="IPR008580">
    <property type="entry name" value="PPPDE_dom"/>
</dbReference>